<organism evidence="2 3">
    <name type="scientific">Salix dunnii</name>
    <dbReference type="NCBI Taxonomy" id="1413687"/>
    <lineage>
        <taxon>Eukaryota</taxon>
        <taxon>Viridiplantae</taxon>
        <taxon>Streptophyta</taxon>
        <taxon>Embryophyta</taxon>
        <taxon>Tracheophyta</taxon>
        <taxon>Spermatophyta</taxon>
        <taxon>Magnoliopsida</taxon>
        <taxon>eudicotyledons</taxon>
        <taxon>Gunneridae</taxon>
        <taxon>Pentapetalae</taxon>
        <taxon>rosids</taxon>
        <taxon>fabids</taxon>
        <taxon>Malpighiales</taxon>
        <taxon>Salicaceae</taxon>
        <taxon>Saliceae</taxon>
        <taxon>Salix</taxon>
    </lineage>
</organism>
<keyword evidence="3" id="KW-1185">Reference proteome</keyword>
<proteinExistence type="predicted"/>
<accession>A0A835K8J0</accession>
<reference evidence="2 3" key="1">
    <citation type="submission" date="2020-10" db="EMBL/GenBank/DDBJ databases">
        <title>Plant Genome Project.</title>
        <authorList>
            <person name="Zhang R.-G."/>
        </authorList>
    </citation>
    <scope>NUCLEOTIDE SEQUENCE [LARGE SCALE GENOMIC DNA]</scope>
    <source>
        <strain evidence="2">FAFU-HL-1</strain>
        <tissue evidence="2">Leaf</tissue>
    </source>
</reference>
<feature type="compositionally biased region" description="Basic and acidic residues" evidence="1">
    <location>
        <begin position="88"/>
        <end position="99"/>
    </location>
</feature>
<protein>
    <submittedName>
        <fullName evidence="2">Uncharacterized protein</fullName>
    </submittedName>
</protein>
<feature type="region of interest" description="Disordered" evidence="1">
    <location>
        <begin position="80"/>
        <end position="99"/>
    </location>
</feature>
<dbReference type="AlphaFoldDB" id="A0A835K8J0"/>
<evidence type="ECO:0000256" key="1">
    <source>
        <dbReference type="SAM" id="MobiDB-lite"/>
    </source>
</evidence>
<sequence>MDALGSQELHSFKVAVYIITSKAWMVPLDIIPNELENQCNNKLENQCKFLATILANELEFQAQGKLYGITQMLLSLTPENTHFPSGNHPHDTRPRPTFS</sequence>
<comment type="caution">
    <text evidence="2">The sequence shown here is derived from an EMBL/GenBank/DDBJ whole genome shotgun (WGS) entry which is preliminary data.</text>
</comment>
<name>A0A835K8J0_9ROSI</name>
<evidence type="ECO:0000313" key="3">
    <source>
        <dbReference type="Proteomes" id="UP000657918"/>
    </source>
</evidence>
<dbReference type="Proteomes" id="UP000657918">
    <property type="component" value="Unassembled WGS sequence"/>
</dbReference>
<evidence type="ECO:0000313" key="2">
    <source>
        <dbReference type="EMBL" id="KAF9682855.1"/>
    </source>
</evidence>
<dbReference type="EMBL" id="JADGMS010000005">
    <property type="protein sequence ID" value="KAF9682855.1"/>
    <property type="molecule type" value="Genomic_DNA"/>
</dbReference>
<gene>
    <name evidence="2" type="ORF">SADUNF_Sadunf05G0151500</name>
</gene>